<dbReference type="InterPro" id="IPR036567">
    <property type="entry name" value="RHF-like"/>
</dbReference>
<gene>
    <name evidence="2" type="ORF">A2851_00580</name>
</gene>
<reference evidence="2 3" key="1">
    <citation type="journal article" date="2016" name="Nat. Commun.">
        <title>Thousands of microbial genomes shed light on interconnected biogeochemical processes in an aquifer system.</title>
        <authorList>
            <person name="Anantharaman K."/>
            <person name="Brown C.T."/>
            <person name="Hug L.A."/>
            <person name="Sharon I."/>
            <person name="Castelle C.J."/>
            <person name="Probst A.J."/>
            <person name="Thomas B.C."/>
            <person name="Singh A."/>
            <person name="Wilkins M.J."/>
            <person name="Karaoz U."/>
            <person name="Brodie E.L."/>
            <person name="Williams K.H."/>
            <person name="Hubbard S.S."/>
            <person name="Banfield J.F."/>
        </authorList>
    </citation>
    <scope>NUCLEOTIDE SEQUENCE [LARGE SCALE GENOMIC DNA]</scope>
</reference>
<evidence type="ECO:0000313" key="2">
    <source>
        <dbReference type="EMBL" id="OGG52689.1"/>
    </source>
</evidence>
<evidence type="ECO:0008006" key="4">
    <source>
        <dbReference type="Google" id="ProtNLM"/>
    </source>
</evidence>
<dbReference type="InterPro" id="IPR003489">
    <property type="entry name" value="RHF/RaiA"/>
</dbReference>
<dbReference type="STRING" id="1798480.A2851_00580"/>
<feature type="region of interest" description="Disordered" evidence="1">
    <location>
        <begin position="127"/>
        <end position="146"/>
    </location>
</feature>
<comment type="caution">
    <text evidence="2">The sequence shown here is derived from an EMBL/GenBank/DDBJ whole genome shotgun (WGS) entry which is preliminary data.</text>
</comment>
<sequence>MRIDIKTDGIEVTQQMRERLDWICSKLEKMADAKDPDMLHCDFVVSKIEGKEGENEFRAEVTFFDGSGQAHRAIAIAESPLVALDTAHDKIEREFFQEQRIHRDKQKIKDFTVRRAELIKKRKADLMKKYKEEPPRAHRGDSKDDD</sequence>
<evidence type="ECO:0000313" key="3">
    <source>
        <dbReference type="Proteomes" id="UP000176863"/>
    </source>
</evidence>
<accession>A0A1F6CU31</accession>
<dbReference type="SUPFAM" id="SSF69754">
    <property type="entry name" value="Ribosome binding protein Y (YfiA homologue)"/>
    <property type="match status" value="1"/>
</dbReference>
<dbReference type="EMBL" id="MFKT01000024">
    <property type="protein sequence ID" value="OGG52689.1"/>
    <property type="molecule type" value="Genomic_DNA"/>
</dbReference>
<protein>
    <recommendedName>
        <fullName evidence="4">Ribosomal subunit interface protein</fullName>
    </recommendedName>
</protein>
<dbReference type="Gene3D" id="3.30.160.100">
    <property type="entry name" value="Ribosome hibernation promotion factor-like"/>
    <property type="match status" value="1"/>
</dbReference>
<organism evidence="2 3">
    <name type="scientific">Candidatus Kaiserbacteria bacterium RIFCSPHIGHO2_01_FULL_53_29</name>
    <dbReference type="NCBI Taxonomy" id="1798480"/>
    <lineage>
        <taxon>Bacteria</taxon>
        <taxon>Candidatus Kaiseribacteriota</taxon>
    </lineage>
</organism>
<evidence type="ECO:0000256" key="1">
    <source>
        <dbReference type="SAM" id="MobiDB-lite"/>
    </source>
</evidence>
<dbReference type="Proteomes" id="UP000176863">
    <property type="component" value="Unassembled WGS sequence"/>
</dbReference>
<name>A0A1F6CU31_9BACT</name>
<proteinExistence type="predicted"/>
<dbReference type="Pfam" id="PF02482">
    <property type="entry name" value="Ribosomal_S30AE"/>
    <property type="match status" value="1"/>
</dbReference>
<dbReference type="AlphaFoldDB" id="A0A1F6CU31"/>